<gene>
    <name evidence="2" type="ORF">EF807_00645</name>
</gene>
<dbReference type="Proteomes" id="UP000320766">
    <property type="component" value="Unassembled WGS sequence"/>
</dbReference>
<dbReference type="Gene3D" id="3.90.550.10">
    <property type="entry name" value="Spore Coat Polysaccharide Biosynthesis Protein SpsA, Chain A"/>
    <property type="match status" value="1"/>
</dbReference>
<dbReference type="InterPro" id="IPR005835">
    <property type="entry name" value="NTP_transferase_dom"/>
</dbReference>
<dbReference type="EMBL" id="RXIL01000009">
    <property type="protein sequence ID" value="RZN73500.1"/>
    <property type="molecule type" value="Genomic_DNA"/>
</dbReference>
<feature type="non-terminal residue" evidence="2">
    <location>
        <position position="28"/>
    </location>
</feature>
<dbReference type="InterPro" id="IPR029044">
    <property type="entry name" value="Nucleotide-diphossugar_trans"/>
</dbReference>
<name>A0A520KYU9_9EURY</name>
<dbReference type="Pfam" id="PF00483">
    <property type="entry name" value="NTP_transferase"/>
    <property type="match status" value="1"/>
</dbReference>
<comment type="caution">
    <text evidence="2">The sequence shown here is derived from an EMBL/GenBank/DDBJ whole genome shotgun (WGS) entry which is preliminary data.</text>
</comment>
<protein>
    <recommendedName>
        <fullName evidence="1">Nucleotidyl transferase domain-containing protein</fullName>
    </recommendedName>
</protein>
<dbReference type="SUPFAM" id="SSF53448">
    <property type="entry name" value="Nucleotide-diphospho-sugar transferases"/>
    <property type="match status" value="1"/>
</dbReference>
<evidence type="ECO:0000313" key="2">
    <source>
        <dbReference type="EMBL" id="RZN73500.1"/>
    </source>
</evidence>
<evidence type="ECO:0000259" key="1">
    <source>
        <dbReference type="Pfam" id="PF00483"/>
    </source>
</evidence>
<proteinExistence type="predicted"/>
<feature type="domain" description="Nucleotidyl transferase" evidence="1">
    <location>
        <begin position="2"/>
        <end position="27"/>
    </location>
</feature>
<evidence type="ECO:0000313" key="3">
    <source>
        <dbReference type="Proteomes" id="UP000320766"/>
    </source>
</evidence>
<accession>A0A520KYU9</accession>
<reference evidence="2 3" key="1">
    <citation type="journal article" date="2019" name="Nat. Microbiol.">
        <title>Wide diversity of methane and short-chain alkane metabolisms in uncultured archaea.</title>
        <authorList>
            <person name="Borrel G."/>
            <person name="Adam P.S."/>
            <person name="McKay L.J."/>
            <person name="Chen L.X."/>
            <person name="Sierra-Garcia I.N."/>
            <person name="Sieber C.M."/>
            <person name="Letourneur Q."/>
            <person name="Ghozlane A."/>
            <person name="Andersen G.L."/>
            <person name="Li W.J."/>
            <person name="Hallam S.J."/>
            <person name="Muyzer G."/>
            <person name="de Oliveira V.M."/>
            <person name="Inskeep W.P."/>
            <person name="Banfield J.F."/>
            <person name="Gribaldo S."/>
        </authorList>
    </citation>
    <scope>NUCLEOTIDE SEQUENCE [LARGE SCALE GENOMIC DNA]</scope>
    <source>
        <strain evidence="2">NM1b</strain>
    </source>
</reference>
<dbReference type="AlphaFoldDB" id="A0A520KYU9"/>
<sequence length="28" mass="3117">MKACIMCGGVGTRLRPLTFERPKPMIPL</sequence>
<organism evidence="2 3">
    <name type="scientific">Candidatus Methanolliviera hydrocarbonicum</name>
    <dbReference type="NCBI Taxonomy" id="2491085"/>
    <lineage>
        <taxon>Archaea</taxon>
        <taxon>Methanobacteriati</taxon>
        <taxon>Methanobacteriota</taxon>
        <taxon>Candidatus Methanoliparia</taxon>
        <taxon>Candidatus Methanoliparales</taxon>
        <taxon>Candidatus Methanollivieraceae</taxon>
        <taxon>Candidatus Methanolliviera</taxon>
    </lineage>
</organism>